<dbReference type="EMBL" id="BNJQ01000020">
    <property type="protein sequence ID" value="GHP08369.1"/>
    <property type="molecule type" value="Genomic_DNA"/>
</dbReference>
<comment type="caution">
    <text evidence="1">The sequence shown here is derived from an EMBL/GenBank/DDBJ whole genome shotgun (WGS) entry which is preliminary data.</text>
</comment>
<organism evidence="1 2">
    <name type="scientific">Pycnococcus provasolii</name>
    <dbReference type="NCBI Taxonomy" id="41880"/>
    <lineage>
        <taxon>Eukaryota</taxon>
        <taxon>Viridiplantae</taxon>
        <taxon>Chlorophyta</taxon>
        <taxon>Pseudoscourfieldiophyceae</taxon>
        <taxon>Pseudoscourfieldiales</taxon>
        <taxon>Pycnococcaceae</taxon>
        <taxon>Pycnococcus</taxon>
    </lineage>
</organism>
<keyword evidence="2" id="KW-1185">Reference proteome</keyword>
<evidence type="ECO:0000313" key="2">
    <source>
        <dbReference type="Proteomes" id="UP000660262"/>
    </source>
</evidence>
<gene>
    <name evidence="1" type="ORF">PPROV_000710800</name>
</gene>
<accession>A0A830HTW6</accession>
<dbReference type="AlphaFoldDB" id="A0A830HTW6"/>
<name>A0A830HTW6_9CHLO</name>
<proteinExistence type="predicted"/>
<sequence length="194" mass="21627">MSSSGLFAVSSSPRSLSRLGLQTSKCRNRCHSLPPLGGMTPSAGGCSGSTRSLAYRKARNVMRVVRRFERENETNPREFSSLRPLLRAVDARFEEVFEEVPGDATAWVTYSVWMERLRGADGAEDIIMRGFREGHKELDKRARALLTQRIALLALHSGNQKKARAYAKAATRIDPTRCAGLLTWEELGLSEKDE</sequence>
<dbReference type="Proteomes" id="UP000660262">
    <property type="component" value="Unassembled WGS sequence"/>
</dbReference>
<reference evidence="1" key="1">
    <citation type="submission" date="2020-10" db="EMBL/GenBank/DDBJ databases">
        <title>Unveiling of a novel bifunctional photoreceptor, Dualchrome1, isolated from a cosmopolitan green alga.</title>
        <authorList>
            <person name="Suzuki S."/>
            <person name="Kawachi M."/>
        </authorList>
    </citation>
    <scope>NUCLEOTIDE SEQUENCE</scope>
    <source>
        <strain evidence="1">NIES 2893</strain>
    </source>
</reference>
<evidence type="ECO:0000313" key="1">
    <source>
        <dbReference type="EMBL" id="GHP08369.1"/>
    </source>
</evidence>
<protein>
    <submittedName>
        <fullName evidence="1">Uncharacterized protein</fullName>
    </submittedName>
</protein>